<sequence length="68" mass="7353">MTPPPAANLPELSQTPFPLPEVYAGISGYPQPKAGRPRPFPRAIWKELQASQPTSEPPVTTTGHHIVV</sequence>
<dbReference type="Proteomes" id="UP001157502">
    <property type="component" value="Chromosome 28"/>
</dbReference>
<accession>A0ACC2FH52</accession>
<comment type="caution">
    <text evidence="1">The sequence shown here is derived from an EMBL/GenBank/DDBJ whole genome shotgun (WGS) entry which is preliminary data.</text>
</comment>
<evidence type="ECO:0000313" key="1">
    <source>
        <dbReference type="EMBL" id="KAJ7990699.1"/>
    </source>
</evidence>
<proteinExistence type="predicted"/>
<evidence type="ECO:0000313" key="2">
    <source>
        <dbReference type="Proteomes" id="UP001157502"/>
    </source>
</evidence>
<protein>
    <submittedName>
        <fullName evidence="1">Uncharacterized protein</fullName>
    </submittedName>
</protein>
<name>A0ACC2FH52_DALPE</name>
<organism evidence="1 2">
    <name type="scientific">Dallia pectoralis</name>
    <name type="common">Alaska blackfish</name>
    <dbReference type="NCBI Taxonomy" id="75939"/>
    <lineage>
        <taxon>Eukaryota</taxon>
        <taxon>Metazoa</taxon>
        <taxon>Chordata</taxon>
        <taxon>Craniata</taxon>
        <taxon>Vertebrata</taxon>
        <taxon>Euteleostomi</taxon>
        <taxon>Actinopterygii</taxon>
        <taxon>Neopterygii</taxon>
        <taxon>Teleostei</taxon>
        <taxon>Protacanthopterygii</taxon>
        <taxon>Esociformes</taxon>
        <taxon>Umbridae</taxon>
        <taxon>Dallia</taxon>
    </lineage>
</organism>
<reference evidence="1" key="1">
    <citation type="submission" date="2021-05" db="EMBL/GenBank/DDBJ databases">
        <authorList>
            <person name="Pan Q."/>
            <person name="Jouanno E."/>
            <person name="Zahm M."/>
            <person name="Klopp C."/>
            <person name="Cabau C."/>
            <person name="Louis A."/>
            <person name="Berthelot C."/>
            <person name="Parey E."/>
            <person name="Roest Crollius H."/>
            <person name="Montfort J."/>
            <person name="Robinson-Rechavi M."/>
            <person name="Bouchez O."/>
            <person name="Lampietro C."/>
            <person name="Lopez Roques C."/>
            <person name="Donnadieu C."/>
            <person name="Postlethwait J."/>
            <person name="Bobe J."/>
            <person name="Dillon D."/>
            <person name="Chandos A."/>
            <person name="von Hippel F."/>
            <person name="Guiguen Y."/>
        </authorList>
    </citation>
    <scope>NUCLEOTIDE SEQUENCE</scope>
    <source>
        <strain evidence="1">YG-Jan2019</strain>
    </source>
</reference>
<keyword evidence="2" id="KW-1185">Reference proteome</keyword>
<gene>
    <name evidence="1" type="ORF">DPEC_G00303100</name>
</gene>
<dbReference type="EMBL" id="CM055755">
    <property type="protein sequence ID" value="KAJ7990699.1"/>
    <property type="molecule type" value="Genomic_DNA"/>
</dbReference>